<name>A0AAE0D5A3_COLKA</name>
<protein>
    <submittedName>
        <fullName evidence="5">Vegetative incompatibility protein het-e-1</fullName>
    </submittedName>
</protein>
<feature type="domain" description="NWD NACHT-NTPase N-terminal" evidence="3">
    <location>
        <begin position="99"/>
        <end position="334"/>
    </location>
</feature>
<accession>A0AAE0D5A3</accession>
<sequence>MGLSKVWQCLKLLSRSRSSSTNIQRPRHDRTTDTPLPFDGAASSEPGKYAHASSAVSQQNPADDFEPVAVTEPRQSLMHGRSLSPSPRATSLTSDTSVLWSRAYEALREEDAELVEQYEILLSQELEEQEPSAPEIQGLLQQHDIRRQPDNRIETDPDKRYAQLKIITERGLRRANDKRTKYTIFGHQFILRDQIQQTAQFALTVKGLVDEAVKASPEASLVWAGMCVLLPVFTNPSAAEEANRDGLSYVASRLPYYVQLERLLWPENLCETELQAEFHGHVVDLYRHILEFQIKTVLRFYRKWLANISRDISNHDEWKLMISSIQEREQIIREESNTLNSIASRNTLEAIDKAAQHNYIDMQSLLSIAKDHVDIAREHRDISAGHLQLQTYRSETFNSRPLNLPVVNKARYNSADVQDGSRCENGTRLRVQETIYTWANDDSGELFSWLVVPAGTGKSTVTWTIADSWAKRKQLAAGYFFKRGERDRNNTNRLFTTITVQLANTIPCFQEHLQRSIDSLDRDVLREGDLKTQFHKLIISPLMALISVNMS</sequence>
<dbReference type="Pfam" id="PF24883">
    <property type="entry name" value="NPHP3_N"/>
    <property type="match status" value="1"/>
</dbReference>
<keyword evidence="6" id="KW-1185">Reference proteome</keyword>
<dbReference type="InterPro" id="IPR031359">
    <property type="entry name" value="NACHT_N"/>
</dbReference>
<feature type="domain" description="Nephrocystin 3-like N-terminal" evidence="4">
    <location>
        <begin position="432"/>
        <end position="539"/>
    </location>
</feature>
<comment type="caution">
    <text evidence="5">The sequence shown here is derived from an EMBL/GenBank/DDBJ whole genome shotgun (WGS) entry which is preliminary data.</text>
</comment>
<feature type="compositionally biased region" description="Polar residues" evidence="2">
    <location>
        <begin position="83"/>
        <end position="94"/>
    </location>
</feature>
<evidence type="ECO:0000313" key="5">
    <source>
        <dbReference type="EMBL" id="KAK2755631.1"/>
    </source>
</evidence>
<dbReference type="InterPro" id="IPR056884">
    <property type="entry name" value="NPHP3-like_N"/>
</dbReference>
<evidence type="ECO:0000259" key="3">
    <source>
        <dbReference type="Pfam" id="PF17100"/>
    </source>
</evidence>
<feature type="region of interest" description="Disordered" evidence="2">
    <location>
        <begin position="18"/>
        <end position="94"/>
    </location>
</feature>
<gene>
    <name evidence="5" type="ORF">CKAH01_17300</name>
</gene>
<organism evidence="5 6">
    <name type="scientific">Colletotrichum kahawae</name>
    <name type="common">Coffee berry disease fungus</name>
    <dbReference type="NCBI Taxonomy" id="34407"/>
    <lineage>
        <taxon>Eukaryota</taxon>
        <taxon>Fungi</taxon>
        <taxon>Dikarya</taxon>
        <taxon>Ascomycota</taxon>
        <taxon>Pezizomycotina</taxon>
        <taxon>Sordariomycetes</taxon>
        <taxon>Hypocreomycetidae</taxon>
        <taxon>Glomerellales</taxon>
        <taxon>Glomerellaceae</taxon>
        <taxon>Colletotrichum</taxon>
        <taxon>Colletotrichum gloeosporioides species complex</taxon>
    </lineage>
</organism>
<keyword evidence="1" id="KW-0677">Repeat</keyword>
<dbReference type="EMBL" id="VYYT01000219">
    <property type="protein sequence ID" value="KAK2755631.1"/>
    <property type="molecule type" value="Genomic_DNA"/>
</dbReference>
<proteinExistence type="predicted"/>
<reference evidence="5" key="1">
    <citation type="submission" date="2023-02" db="EMBL/GenBank/DDBJ databases">
        <title>Colletotrichum kahawae CIFC_Que2 genome sequencing and assembly.</title>
        <authorList>
            <person name="Baroncelli R."/>
        </authorList>
    </citation>
    <scope>NUCLEOTIDE SEQUENCE</scope>
    <source>
        <strain evidence="5">CIFC_Que2</strain>
    </source>
</reference>
<dbReference type="AlphaFoldDB" id="A0AAE0D5A3"/>
<dbReference type="Proteomes" id="UP001281614">
    <property type="component" value="Unassembled WGS sequence"/>
</dbReference>
<dbReference type="Pfam" id="PF17100">
    <property type="entry name" value="NACHT_N"/>
    <property type="match status" value="1"/>
</dbReference>
<evidence type="ECO:0000259" key="4">
    <source>
        <dbReference type="Pfam" id="PF24883"/>
    </source>
</evidence>
<evidence type="ECO:0000256" key="2">
    <source>
        <dbReference type="SAM" id="MobiDB-lite"/>
    </source>
</evidence>
<evidence type="ECO:0000313" key="6">
    <source>
        <dbReference type="Proteomes" id="UP001281614"/>
    </source>
</evidence>
<evidence type="ECO:0000256" key="1">
    <source>
        <dbReference type="ARBA" id="ARBA00022737"/>
    </source>
</evidence>